<sequence length="307" mass="32773">MQLPTLRQLQFLCALADERSFSRAADVCNVTQPTLSSAIKEVETLLGVQLVEREARGASLTPAGEEAVERARVIISSAADLVTAAQQAGAPLSGPFHLGAIPTLAPYLLPRTLASLRDDHPELKLYLREDQTDRLLDGLRKRQLDAALIALPWPTPGIETEILGEDEFLFIGPKDHKLSRAEHLRPEDLASEDLLLLEDGHCLRDHAVSICALNSPRSGSDIGATSLATLVQMVAGGLGISLVPRIAAEAGVAAGADVTIRPFETPVIGRQIGIAWRAGSSREVDARLIGDVARRVLAGCQGETSAR</sequence>
<dbReference type="InterPro" id="IPR036390">
    <property type="entry name" value="WH_DNA-bd_sf"/>
</dbReference>
<dbReference type="SUPFAM" id="SSF53850">
    <property type="entry name" value="Periplasmic binding protein-like II"/>
    <property type="match status" value="1"/>
</dbReference>
<comment type="similarity">
    <text evidence="1">Belongs to the LysR transcriptional regulatory family.</text>
</comment>
<dbReference type="GO" id="GO:0003677">
    <property type="term" value="F:DNA binding"/>
    <property type="evidence" value="ECO:0007669"/>
    <property type="project" value="UniProtKB-KW"/>
</dbReference>
<dbReference type="InterPro" id="IPR000847">
    <property type="entry name" value="LysR_HTH_N"/>
</dbReference>
<comment type="caution">
    <text evidence="6">The sequence shown here is derived from an EMBL/GenBank/DDBJ whole genome shotgun (WGS) entry which is preliminary data.</text>
</comment>
<evidence type="ECO:0000313" key="7">
    <source>
        <dbReference type="Proteomes" id="UP000265431"/>
    </source>
</evidence>
<dbReference type="GO" id="GO:0003700">
    <property type="term" value="F:DNA-binding transcription factor activity"/>
    <property type="evidence" value="ECO:0007669"/>
    <property type="project" value="InterPro"/>
</dbReference>
<dbReference type="Proteomes" id="UP000265431">
    <property type="component" value="Unassembled WGS sequence"/>
</dbReference>
<dbReference type="PANTHER" id="PTHR30346:SF10">
    <property type="entry name" value="TRANSCRIPTIONAL REGULATOR OF OXIDATIVE STRESS OXYR"/>
    <property type="match status" value="1"/>
</dbReference>
<dbReference type="AlphaFoldDB" id="A0A399QZ68"/>
<dbReference type="InterPro" id="IPR005119">
    <property type="entry name" value="LysR_subst-bd"/>
</dbReference>
<reference evidence="6 7" key="1">
    <citation type="submission" date="2018-08" db="EMBL/GenBank/DDBJ databases">
        <title>Henriciella mobilis sp. nov., isolated from seawater.</title>
        <authorList>
            <person name="Cheng H."/>
            <person name="Wu Y.-H."/>
            <person name="Xu X.-W."/>
            <person name="Guo L.-L."/>
        </authorList>
    </citation>
    <scope>NUCLEOTIDE SEQUENCE [LARGE SCALE GENOMIC DNA]</scope>
    <source>
        <strain evidence="6 7">CCUG66934</strain>
    </source>
</reference>
<dbReference type="FunFam" id="1.10.10.10:FF:000001">
    <property type="entry name" value="LysR family transcriptional regulator"/>
    <property type="match status" value="1"/>
</dbReference>
<keyword evidence="2" id="KW-0805">Transcription regulation</keyword>
<keyword evidence="4" id="KW-0804">Transcription</keyword>
<keyword evidence="7" id="KW-1185">Reference proteome</keyword>
<evidence type="ECO:0000313" key="6">
    <source>
        <dbReference type="EMBL" id="RIJ24436.1"/>
    </source>
</evidence>
<evidence type="ECO:0000256" key="4">
    <source>
        <dbReference type="ARBA" id="ARBA00023163"/>
    </source>
</evidence>
<dbReference type="PANTHER" id="PTHR30346">
    <property type="entry name" value="TRANSCRIPTIONAL DUAL REGULATOR HCAR-RELATED"/>
    <property type="match status" value="1"/>
</dbReference>
<dbReference type="Gene3D" id="3.40.190.10">
    <property type="entry name" value="Periplasmic binding protein-like II"/>
    <property type="match status" value="2"/>
</dbReference>
<name>A0A399QZ68_9PROT</name>
<dbReference type="PRINTS" id="PR00039">
    <property type="entry name" value="HTHLYSR"/>
</dbReference>
<dbReference type="Gene3D" id="1.10.10.10">
    <property type="entry name" value="Winged helix-like DNA-binding domain superfamily/Winged helix DNA-binding domain"/>
    <property type="match status" value="1"/>
</dbReference>
<dbReference type="CDD" id="cd08411">
    <property type="entry name" value="PBP2_OxyR"/>
    <property type="match status" value="1"/>
</dbReference>
<dbReference type="OrthoDB" id="9775392at2"/>
<evidence type="ECO:0000256" key="1">
    <source>
        <dbReference type="ARBA" id="ARBA00009437"/>
    </source>
</evidence>
<dbReference type="Pfam" id="PF00126">
    <property type="entry name" value="HTH_1"/>
    <property type="match status" value="1"/>
</dbReference>
<dbReference type="Pfam" id="PF03466">
    <property type="entry name" value="LysR_substrate"/>
    <property type="match status" value="1"/>
</dbReference>
<gene>
    <name evidence="6" type="ORF">D1224_09425</name>
</gene>
<proteinExistence type="inferred from homology"/>
<evidence type="ECO:0000259" key="5">
    <source>
        <dbReference type="PROSITE" id="PS50931"/>
    </source>
</evidence>
<feature type="domain" description="HTH lysR-type" evidence="5">
    <location>
        <begin position="4"/>
        <end position="61"/>
    </location>
</feature>
<keyword evidence="3" id="KW-0238">DNA-binding</keyword>
<accession>A0A399QZ68</accession>
<dbReference type="EMBL" id="QWGB01000005">
    <property type="protein sequence ID" value="RIJ24436.1"/>
    <property type="molecule type" value="Genomic_DNA"/>
</dbReference>
<dbReference type="InterPro" id="IPR036388">
    <property type="entry name" value="WH-like_DNA-bd_sf"/>
</dbReference>
<dbReference type="PROSITE" id="PS50931">
    <property type="entry name" value="HTH_LYSR"/>
    <property type="match status" value="1"/>
</dbReference>
<evidence type="ECO:0000256" key="3">
    <source>
        <dbReference type="ARBA" id="ARBA00023125"/>
    </source>
</evidence>
<dbReference type="GO" id="GO:0032993">
    <property type="term" value="C:protein-DNA complex"/>
    <property type="evidence" value="ECO:0007669"/>
    <property type="project" value="TreeGrafter"/>
</dbReference>
<dbReference type="RefSeq" id="WP_119379626.1">
    <property type="nucleotide sequence ID" value="NZ_QWGB01000005.1"/>
</dbReference>
<protein>
    <submittedName>
        <fullName evidence="6">Hydrogen peroxide-inducible genes activator</fullName>
    </submittedName>
</protein>
<evidence type="ECO:0000256" key="2">
    <source>
        <dbReference type="ARBA" id="ARBA00023015"/>
    </source>
</evidence>
<organism evidence="6 7">
    <name type="scientific">Henriciella barbarensis</name>
    <dbReference type="NCBI Taxonomy" id="86342"/>
    <lineage>
        <taxon>Bacteria</taxon>
        <taxon>Pseudomonadati</taxon>
        <taxon>Pseudomonadota</taxon>
        <taxon>Alphaproteobacteria</taxon>
        <taxon>Hyphomonadales</taxon>
        <taxon>Hyphomonadaceae</taxon>
        <taxon>Henriciella</taxon>
    </lineage>
</organism>
<dbReference type="SUPFAM" id="SSF46785">
    <property type="entry name" value="Winged helix' DNA-binding domain"/>
    <property type="match status" value="1"/>
</dbReference>